<sequence>MNWTEHKVSCHDTPITSILTYGFVIDGNLDPQILKNSFERVVERWPILGSRAGRDHNGELIWRAPTKFSSAIPHFTSSHHRTPSVPLDLPKPSTRTPSIHLGPSKALFAPPAHLHHSSIEGYITASQPIFHVQITALENDVTAVGITVPHAFCDAGGMKEILKEWNVTMHRRLSESNQGEGEGRRDIVDATLFLEKIGMSTSRKEELPKGLWIHDISNGPTPNSTSKTPTQPTQKGEGKWVFVRNDWLADLKRRCVDEIEGGSWVSEGDVLYAWWAKTVYSPSITESAPTAGASNGAYQPAPRPLVITIPMDLRTRLNELSSSSKKYLHNAVGATVLTYPSVEAFHSLSIAHVALQIRQAITSHTEDEIRQTLRIKTDLAHGQNKRRSVATHFPPGGVERITLSNWLKMSWPSRDQLSPWLDFSPAIVAKRPSTSSYEDGASGSGSVIWSDIGFLPGVGARPAGMAVSRDQRGVWMWFSMADWRWDAVDKVLKAGV</sequence>
<evidence type="ECO:0000313" key="2">
    <source>
        <dbReference type="EMBL" id="WWD15593.1"/>
    </source>
</evidence>
<gene>
    <name evidence="2" type="ORF">CI109_100015</name>
</gene>
<proteinExistence type="predicted"/>
<dbReference type="KEGG" id="ksn:43591303"/>
<dbReference type="GeneID" id="43591303"/>
<organism evidence="2 3">
    <name type="scientific">Kwoniella shandongensis</name>
    <dbReference type="NCBI Taxonomy" id="1734106"/>
    <lineage>
        <taxon>Eukaryota</taxon>
        <taxon>Fungi</taxon>
        <taxon>Dikarya</taxon>
        <taxon>Basidiomycota</taxon>
        <taxon>Agaricomycotina</taxon>
        <taxon>Tremellomycetes</taxon>
        <taxon>Tremellales</taxon>
        <taxon>Cryptococcaceae</taxon>
        <taxon>Kwoniella</taxon>
    </lineage>
</organism>
<dbReference type="SUPFAM" id="SSF52777">
    <property type="entry name" value="CoA-dependent acyltransferases"/>
    <property type="match status" value="1"/>
</dbReference>
<name>A0A5M6BS61_9TREE</name>
<dbReference type="RefSeq" id="XP_031858632.1">
    <property type="nucleotide sequence ID" value="XM_032007135.1"/>
</dbReference>
<keyword evidence="3" id="KW-1185">Reference proteome</keyword>
<dbReference type="Pfam" id="PF02458">
    <property type="entry name" value="Transferase"/>
    <property type="match status" value="1"/>
</dbReference>
<dbReference type="Gene3D" id="3.30.559.10">
    <property type="entry name" value="Chloramphenicol acetyltransferase-like domain"/>
    <property type="match status" value="2"/>
</dbReference>
<dbReference type="AlphaFoldDB" id="A0A5M6BS61"/>
<reference evidence="2" key="1">
    <citation type="submission" date="2017-08" db="EMBL/GenBank/DDBJ databases">
        <authorList>
            <person name="Cuomo C."/>
            <person name="Billmyre B."/>
            <person name="Heitman J."/>
        </authorList>
    </citation>
    <scope>NUCLEOTIDE SEQUENCE</scope>
    <source>
        <strain evidence="2">CBS 12478</strain>
    </source>
</reference>
<dbReference type="InterPro" id="IPR023213">
    <property type="entry name" value="CAT-like_dom_sf"/>
</dbReference>
<evidence type="ECO:0000313" key="3">
    <source>
        <dbReference type="Proteomes" id="UP000322225"/>
    </source>
</evidence>
<accession>A0A5M6BS61</accession>
<dbReference type="EMBL" id="CP144051">
    <property type="protein sequence ID" value="WWD15593.1"/>
    <property type="molecule type" value="Genomic_DNA"/>
</dbReference>
<evidence type="ECO:0000256" key="1">
    <source>
        <dbReference type="SAM" id="MobiDB-lite"/>
    </source>
</evidence>
<reference evidence="2" key="2">
    <citation type="submission" date="2024-01" db="EMBL/GenBank/DDBJ databases">
        <title>Comparative genomics of Cryptococcus and Kwoniella reveals pathogenesis evolution and contrasting modes of karyotype evolution via chromosome fusion or intercentromeric recombination.</title>
        <authorList>
            <person name="Coelho M.A."/>
            <person name="David-Palma M."/>
            <person name="Shea T."/>
            <person name="Bowers K."/>
            <person name="McGinley-Smith S."/>
            <person name="Mohammad A.W."/>
            <person name="Gnirke A."/>
            <person name="Yurkov A.M."/>
            <person name="Nowrousian M."/>
            <person name="Sun S."/>
            <person name="Cuomo C.A."/>
            <person name="Heitman J."/>
        </authorList>
    </citation>
    <scope>NUCLEOTIDE SEQUENCE</scope>
    <source>
        <strain evidence="2">CBS 12478</strain>
    </source>
</reference>
<dbReference type="Proteomes" id="UP000322225">
    <property type="component" value="Chromosome 1"/>
</dbReference>
<feature type="compositionally biased region" description="Polar residues" evidence="1">
    <location>
        <begin position="218"/>
        <end position="234"/>
    </location>
</feature>
<protein>
    <submittedName>
        <fullName evidence="2">Uncharacterized protein</fullName>
    </submittedName>
</protein>
<feature type="region of interest" description="Disordered" evidence="1">
    <location>
        <begin position="216"/>
        <end position="236"/>
    </location>
</feature>
<dbReference type="OrthoDB" id="3007771at2759"/>